<sequence>MSEALDPAMQRTEQNYLSMSIEKMPPQIKKMLFEHLSGCWKQCPFCKAVCTKTFHTHEGDLSVLFHHPQAVNGQGWHETDHFLIECCLSVARGVYATWHITSDSSTQPYWKWLVCHFRVKLEEKYQKKFIDKGEIPDAWTKITKQNVLEENDKGEIPDAWTKITKQNVLDNSKKQ</sequence>
<name>A0A7J7ESW4_DICBM</name>
<proteinExistence type="predicted"/>
<comment type="caution">
    <text evidence="1">The sequence shown here is derived from an EMBL/GenBank/DDBJ whole genome shotgun (WGS) entry which is preliminary data.</text>
</comment>
<dbReference type="EMBL" id="JACDTQ010002427">
    <property type="protein sequence ID" value="KAF5918807.1"/>
    <property type="molecule type" value="Genomic_DNA"/>
</dbReference>
<dbReference type="AlphaFoldDB" id="A0A7J7ESW4"/>
<accession>A0A7J7ESW4</accession>
<evidence type="ECO:0000313" key="2">
    <source>
        <dbReference type="Proteomes" id="UP000551758"/>
    </source>
</evidence>
<keyword evidence="2" id="KW-1185">Reference proteome</keyword>
<dbReference type="PANTHER" id="PTHR22796">
    <property type="entry name" value="URG4-RELATED"/>
    <property type="match status" value="1"/>
</dbReference>
<gene>
    <name evidence="1" type="ORF">HPG69_005845</name>
</gene>
<dbReference type="Proteomes" id="UP000551758">
    <property type="component" value="Unassembled WGS sequence"/>
</dbReference>
<protein>
    <submittedName>
        <fullName evidence="1">Uncharacterized protein</fullName>
    </submittedName>
</protein>
<reference evidence="1 2" key="1">
    <citation type="journal article" date="2020" name="Mol. Biol. Evol.">
        <title>Interspecific Gene Flow and the Evolution of Specialization in Black and White Rhinoceros.</title>
        <authorList>
            <person name="Moodley Y."/>
            <person name="Westbury M.V."/>
            <person name="Russo I.M."/>
            <person name="Gopalakrishnan S."/>
            <person name="Rakotoarivelo A."/>
            <person name="Olsen R.A."/>
            <person name="Prost S."/>
            <person name="Tunstall T."/>
            <person name="Ryder O.A."/>
            <person name="Dalen L."/>
            <person name="Bruford M.W."/>
        </authorList>
    </citation>
    <scope>NUCLEOTIDE SEQUENCE [LARGE SCALE GENOMIC DNA]</scope>
    <source>
        <strain evidence="1">SBR-YM</strain>
        <tissue evidence="1">Skin</tissue>
    </source>
</reference>
<dbReference type="PANTHER" id="PTHR22796:SF6">
    <property type="entry name" value="INTERFERON-INDUCED VERY LARGE GTPASE 1-RELATED"/>
    <property type="match status" value="1"/>
</dbReference>
<organism evidence="1 2">
    <name type="scientific">Diceros bicornis minor</name>
    <name type="common">South-central black rhinoceros</name>
    <dbReference type="NCBI Taxonomy" id="77932"/>
    <lineage>
        <taxon>Eukaryota</taxon>
        <taxon>Metazoa</taxon>
        <taxon>Chordata</taxon>
        <taxon>Craniata</taxon>
        <taxon>Vertebrata</taxon>
        <taxon>Euteleostomi</taxon>
        <taxon>Mammalia</taxon>
        <taxon>Eutheria</taxon>
        <taxon>Laurasiatheria</taxon>
        <taxon>Perissodactyla</taxon>
        <taxon>Rhinocerotidae</taxon>
        <taxon>Diceros</taxon>
    </lineage>
</organism>
<evidence type="ECO:0000313" key="1">
    <source>
        <dbReference type="EMBL" id="KAF5918807.1"/>
    </source>
</evidence>